<gene>
    <name evidence="3" type="ORF">METUNv1_01176</name>
</gene>
<evidence type="ECO:0000313" key="4">
    <source>
        <dbReference type="Proteomes" id="UP000005019"/>
    </source>
</evidence>
<protein>
    <submittedName>
        <fullName evidence="3">Uncharacterized protein</fullName>
    </submittedName>
</protein>
<dbReference type="Proteomes" id="UP000005019">
    <property type="component" value="Unassembled WGS sequence"/>
</dbReference>
<comment type="caution">
    <text evidence="3">The sequence shown here is derived from an EMBL/GenBank/DDBJ whole genome shotgun (WGS) entry which is preliminary data.</text>
</comment>
<proteinExistence type="predicted"/>
<keyword evidence="2" id="KW-0732">Signal</keyword>
<feature type="region of interest" description="Disordered" evidence="1">
    <location>
        <begin position="31"/>
        <end position="57"/>
    </location>
</feature>
<dbReference type="STRING" id="1000565.METUNv1_01176"/>
<evidence type="ECO:0000256" key="2">
    <source>
        <dbReference type="SAM" id="SignalP"/>
    </source>
</evidence>
<evidence type="ECO:0000313" key="3">
    <source>
        <dbReference type="EMBL" id="EGK72412.1"/>
    </source>
</evidence>
<evidence type="ECO:0000256" key="1">
    <source>
        <dbReference type="SAM" id="MobiDB-lite"/>
    </source>
</evidence>
<feature type="signal peptide" evidence="2">
    <location>
        <begin position="1"/>
        <end position="29"/>
    </location>
</feature>
<name>F5RA96_METUF</name>
<accession>F5RA96</accession>
<keyword evidence="4" id="KW-1185">Reference proteome</keyword>
<dbReference type="EMBL" id="AFHG01000036">
    <property type="protein sequence ID" value="EGK72412.1"/>
    <property type="molecule type" value="Genomic_DNA"/>
</dbReference>
<sequence length="106" mass="10853">MSKPEGSRMKTTLLVSMLALCALSGNLSAAPSSAMKTERPADPVAAAGLPATPPQAGVTEAESVADTHLRLQYSLHRASRSLYNPAAGLLMAGVPAEADTLGHVTQ</sequence>
<organism evidence="3 4">
    <name type="scientific">Methyloversatilis universalis (strain ATCC BAA-1314 / DSM 25237 / JCM 13912 / CCUG 52030 / FAM5)</name>
    <dbReference type="NCBI Taxonomy" id="1000565"/>
    <lineage>
        <taxon>Bacteria</taxon>
        <taxon>Pseudomonadati</taxon>
        <taxon>Pseudomonadota</taxon>
        <taxon>Betaproteobacteria</taxon>
        <taxon>Nitrosomonadales</taxon>
        <taxon>Sterolibacteriaceae</taxon>
        <taxon>Methyloversatilis</taxon>
    </lineage>
</organism>
<dbReference type="AlphaFoldDB" id="F5RA96"/>
<feature type="chain" id="PRO_5003325709" evidence="2">
    <location>
        <begin position="30"/>
        <end position="106"/>
    </location>
</feature>
<reference evidence="3 4" key="1">
    <citation type="journal article" date="2011" name="J. Bacteriol.">
        <title>Genome sequence of Methyloversatilis universalis FAM5T, a methylotrophic representative of the order Rhodocyclales.</title>
        <authorList>
            <person name="Kittichotirat W."/>
            <person name="Good N.M."/>
            <person name="Hall R."/>
            <person name="Bringel F."/>
            <person name="Lajus A."/>
            <person name="Medigue C."/>
            <person name="Smalley N.E."/>
            <person name="Beck D."/>
            <person name="Bumgarner R."/>
            <person name="Vuilleumier S."/>
            <person name="Kalyuzhnaya M.G."/>
        </authorList>
    </citation>
    <scope>NUCLEOTIDE SEQUENCE [LARGE SCALE GENOMIC DNA]</scope>
    <source>
        <strain evidence="4">ATCC BAA-1314 / JCM 13912 / FAM5</strain>
    </source>
</reference>